<name>A0A6G3XLB5_9ACTN</name>
<feature type="signal peptide" evidence="2">
    <location>
        <begin position="1"/>
        <end position="26"/>
    </location>
</feature>
<feature type="chain" id="PRO_5039628565" evidence="2">
    <location>
        <begin position="27"/>
        <end position="66"/>
    </location>
</feature>
<feature type="non-terminal residue" evidence="3">
    <location>
        <position position="66"/>
    </location>
</feature>
<evidence type="ECO:0000313" key="3">
    <source>
        <dbReference type="EMBL" id="NEE18463.1"/>
    </source>
</evidence>
<dbReference type="PROSITE" id="PS51257">
    <property type="entry name" value="PROKAR_LIPOPROTEIN"/>
    <property type="match status" value="1"/>
</dbReference>
<feature type="compositionally biased region" description="Low complexity" evidence="1">
    <location>
        <begin position="32"/>
        <end position="46"/>
    </location>
</feature>
<sequence length="66" mass="6594">MSSSVRRRPLVAALLASATCLGLLTACGEGSGPESSDAGASAGDGSFPVSLTTAWGRTEVTEKPVR</sequence>
<proteinExistence type="predicted"/>
<comment type="caution">
    <text evidence="3">The sequence shown here is derived from an EMBL/GenBank/DDBJ whole genome shotgun (WGS) entry which is preliminary data.</text>
</comment>
<evidence type="ECO:0000256" key="2">
    <source>
        <dbReference type="SAM" id="SignalP"/>
    </source>
</evidence>
<reference evidence="3" key="1">
    <citation type="submission" date="2020-01" db="EMBL/GenBank/DDBJ databases">
        <title>Insect and environment-associated Actinomycetes.</title>
        <authorList>
            <person name="Currrie C."/>
            <person name="Chevrette M."/>
            <person name="Carlson C."/>
            <person name="Stubbendieck R."/>
            <person name="Wendt-Pienkowski E."/>
        </authorList>
    </citation>
    <scope>NUCLEOTIDE SEQUENCE</scope>
    <source>
        <strain evidence="3">SID7499</strain>
    </source>
</reference>
<evidence type="ECO:0000256" key="1">
    <source>
        <dbReference type="SAM" id="MobiDB-lite"/>
    </source>
</evidence>
<accession>A0A6G3XLB5</accession>
<feature type="region of interest" description="Disordered" evidence="1">
    <location>
        <begin position="29"/>
        <end position="66"/>
    </location>
</feature>
<dbReference type="EMBL" id="JAAGMN010007305">
    <property type="protein sequence ID" value="NEE18463.1"/>
    <property type="molecule type" value="Genomic_DNA"/>
</dbReference>
<protein>
    <submittedName>
        <fullName evidence="3">ABC transporter substrate-binding protein</fullName>
    </submittedName>
</protein>
<gene>
    <name evidence="3" type="ORF">G3M58_69845</name>
</gene>
<dbReference type="AlphaFoldDB" id="A0A6G3XLB5"/>
<organism evidence="3">
    <name type="scientific">Streptomyces sp. SID7499</name>
    <dbReference type="NCBI Taxonomy" id="2706086"/>
    <lineage>
        <taxon>Bacteria</taxon>
        <taxon>Bacillati</taxon>
        <taxon>Actinomycetota</taxon>
        <taxon>Actinomycetes</taxon>
        <taxon>Kitasatosporales</taxon>
        <taxon>Streptomycetaceae</taxon>
        <taxon>Streptomyces</taxon>
    </lineage>
</organism>
<keyword evidence="2" id="KW-0732">Signal</keyword>